<reference evidence="5" key="2">
    <citation type="submission" date="2023-08" db="EMBL/GenBank/DDBJ databases">
        <title>Nitrogen cycling bacteria in agricultural field soils.</title>
        <authorList>
            <person name="Jang J."/>
        </authorList>
    </citation>
    <scope>NUCLEOTIDE SEQUENCE</scope>
    <source>
        <strain evidence="5">PS3-36</strain>
    </source>
</reference>
<feature type="chain" id="PRO_5044608864" evidence="3">
    <location>
        <begin position="25"/>
        <end position="248"/>
    </location>
</feature>
<accession>A0A4R5VVY8</accession>
<dbReference type="PANTHER" id="PTHR39160:SF6">
    <property type="entry name" value="CELL WALL-BINDING PROTEIN YOCH"/>
    <property type="match status" value="1"/>
</dbReference>
<evidence type="ECO:0000313" key="7">
    <source>
        <dbReference type="Proteomes" id="UP000295132"/>
    </source>
</evidence>
<evidence type="ECO:0000259" key="4">
    <source>
        <dbReference type="PROSITE" id="PS51782"/>
    </source>
</evidence>
<dbReference type="InterPro" id="IPR010611">
    <property type="entry name" value="3D_dom"/>
</dbReference>
<dbReference type="Gene3D" id="3.10.350.10">
    <property type="entry name" value="LysM domain"/>
    <property type="match status" value="2"/>
</dbReference>
<dbReference type="Proteomes" id="UP000295132">
    <property type="component" value="Unassembled WGS sequence"/>
</dbReference>
<dbReference type="PROSITE" id="PS51782">
    <property type="entry name" value="LYSM"/>
    <property type="match status" value="2"/>
</dbReference>
<organism evidence="6 7">
    <name type="scientific">Bacillus salipaludis</name>
    <dbReference type="NCBI Taxonomy" id="2547811"/>
    <lineage>
        <taxon>Bacteria</taxon>
        <taxon>Bacillati</taxon>
        <taxon>Bacillota</taxon>
        <taxon>Bacilli</taxon>
        <taxon>Bacillales</taxon>
        <taxon>Bacillaceae</taxon>
        <taxon>Bacillus</taxon>
    </lineage>
</organism>
<name>A0A4R5VVY8_9BACI</name>
<dbReference type="SUPFAM" id="SSF50685">
    <property type="entry name" value="Barwin-like endoglucanases"/>
    <property type="match status" value="1"/>
</dbReference>
<dbReference type="EMBL" id="SMYO01000003">
    <property type="protein sequence ID" value="TDK63000.1"/>
    <property type="molecule type" value="Genomic_DNA"/>
</dbReference>
<evidence type="ECO:0000313" key="8">
    <source>
        <dbReference type="Proteomes" id="UP001178888"/>
    </source>
</evidence>
<evidence type="ECO:0000256" key="3">
    <source>
        <dbReference type="SAM" id="SignalP"/>
    </source>
</evidence>
<dbReference type="Proteomes" id="UP001178888">
    <property type="component" value="Unassembled WGS sequence"/>
</dbReference>
<dbReference type="GO" id="GO:0004553">
    <property type="term" value="F:hydrolase activity, hydrolyzing O-glycosyl compounds"/>
    <property type="evidence" value="ECO:0007669"/>
    <property type="project" value="InterPro"/>
</dbReference>
<feature type="signal peptide" evidence="3">
    <location>
        <begin position="1"/>
        <end position="24"/>
    </location>
</feature>
<reference evidence="6 7" key="1">
    <citation type="submission" date="2019-03" db="EMBL/GenBank/DDBJ databases">
        <title>Bacillus niacini sp. nov. a Nicotinate-Metabolizing Mesophile Isolated from Soil.</title>
        <authorList>
            <person name="Zhang G."/>
        </authorList>
    </citation>
    <scope>NUCLEOTIDE SEQUENCE [LARGE SCALE GENOMIC DNA]</scope>
    <source>
        <strain evidence="6 7">WN066</strain>
    </source>
</reference>
<dbReference type="InterPro" id="IPR051933">
    <property type="entry name" value="Resuscitation_pf_RpfB"/>
</dbReference>
<feature type="domain" description="LysM" evidence="4">
    <location>
        <begin position="72"/>
        <end position="115"/>
    </location>
</feature>
<proteinExistence type="predicted"/>
<keyword evidence="1 3" id="KW-0732">Signal</keyword>
<dbReference type="InterPro" id="IPR036779">
    <property type="entry name" value="LysM_dom_sf"/>
</dbReference>
<feature type="domain" description="LysM" evidence="4">
    <location>
        <begin position="25"/>
        <end position="68"/>
    </location>
</feature>
<dbReference type="Pfam" id="PF06725">
    <property type="entry name" value="3D"/>
    <property type="match status" value="1"/>
</dbReference>
<sequence>MLNKIKTFMAAVVLSGTVSANVHAATITVQEGDTLSNLASVNHTKVENIRMLNHLTSDLIFPGERLEIAPEKHYIVKQDETLLDIAKRHHVSVSQIKEWNHLISDLIHPGLDLIIFEDVSETKSKKQEASEVTKQDQVDSKDKATSHPKKQAAKQITVKATAYTASCEGCSGITKTGVNIKANPNAKVIAVDPNVIPLGSKVYVEGFGEATAADTGSAIKGNRIDVFIPSEADAIDFGVKQLKVTILN</sequence>
<comment type="caution">
    <text evidence="6">The sequence shown here is derived from an EMBL/GenBank/DDBJ whole genome shotgun (WGS) entry which is preliminary data.</text>
</comment>
<gene>
    <name evidence="6" type="ORF">E2K98_05960</name>
    <name evidence="5" type="ORF">RCG21_14655</name>
</gene>
<dbReference type="EMBL" id="JAVGVR010000001">
    <property type="protein sequence ID" value="MDQ6597586.1"/>
    <property type="molecule type" value="Genomic_DNA"/>
</dbReference>
<dbReference type="Pfam" id="PF01476">
    <property type="entry name" value="LysM"/>
    <property type="match status" value="2"/>
</dbReference>
<evidence type="ECO:0000313" key="5">
    <source>
        <dbReference type="EMBL" id="MDQ6597586.1"/>
    </source>
</evidence>
<dbReference type="Gene3D" id="2.40.40.10">
    <property type="entry name" value="RlpA-like domain"/>
    <property type="match status" value="1"/>
</dbReference>
<dbReference type="GO" id="GO:0009254">
    <property type="term" value="P:peptidoglycan turnover"/>
    <property type="evidence" value="ECO:0007669"/>
    <property type="project" value="InterPro"/>
</dbReference>
<evidence type="ECO:0000256" key="2">
    <source>
        <dbReference type="SAM" id="MobiDB-lite"/>
    </source>
</evidence>
<evidence type="ECO:0000256" key="1">
    <source>
        <dbReference type="ARBA" id="ARBA00022729"/>
    </source>
</evidence>
<dbReference type="SUPFAM" id="SSF54106">
    <property type="entry name" value="LysM domain"/>
    <property type="match status" value="2"/>
</dbReference>
<dbReference type="InterPro" id="IPR036908">
    <property type="entry name" value="RlpA-like_sf"/>
</dbReference>
<dbReference type="SMART" id="SM00257">
    <property type="entry name" value="LysM"/>
    <property type="match status" value="2"/>
</dbReference>
<dbReference type="AlphaFoldDB" id="A0A4R5VVY8"/>
<dbReference type="GO" id="GO:0019867">
    <property type="term" value="C:outer membrane"/>
    <property type="evidence" value="ECO:0007669"/>
    <property type="project" value="InterPro"/>
</dbReference>
<dbReference type="CDD" id="cd00118">
    <property type="entry name" value="LysM"/>
    <property type="match status" value="2"/>
</dbReference>
<protein>
    <submittedName>
        <fullName evidence="6">LysM peptidoglycan-binding domain-containing protein</fullName>
    </submittedName>
</protein>
<dbReference type="InterPro" id="IPR018392">
    <property type="entry name" value="LysM"/>
</dbReference>
<keyword evidence="8" id="KW-1185">Reference proteome</keyword>
<evidence type="ECO:0000313" key="6">
    <source>
        <dbReference type="EMBL" id="TDK63000.1"/>
    </source>
</evidence>
<feature type="compositionally biased region" description="Basic and acidic residues" evidence="2">
    <location>
        <begin position="125"/>
        <end position="145"/>
    </location>
</feature>
<feature type="region of interest" description="Disordered" evidence="2">
    <location>
        <begin position="125"/>
        <end position="151"/>
    </location>
</feature>
<dbReference type="RefSeq" id="WP_026575435.1">
    <property type="nucleotide sequence ID" value="NZ_JAVGVR010000001.1"/>
</dbReference>
<dbReference type="PANTHER" id="PTHR39160">
    <property type="entry name" value="CELL WALL-BINDING PROTEIN YOCH"/>
    <property type="match status" value="1"/>
</dbReference>
<dbReference type="CDD" id="cd22786">
    <property type="entry name" value="DPBB_YuiC-like"/>
    <property type="match status" value="1"/>
</dbReference>